<evidence type="ECO:0000313" key="1">
    <source>
        <dbReference type="EnsemblPlants" id="Zm00001eb387220_P001"/>
    </source>
</evidence>
<proteinExistence type="predicted"/>
<organism evidence="1 2">
    <name type="scientific">Zea mays</name>
    <name type="common">Maize</name>
    <dbReference type="NCBI Taxonomy" id="4577"/>
    <lineage>
        <taxon>Eukaryota</taxon>
        <taxon>Viridiplantae</taxon>
        <taxon>Streptophyta</taxon>
        <taxon>Embryophyta</taxon>
        <taxon>Tracheophyta</taxon>
        <taxon>Spermatophyta</taxon>
        <taxon>Magnoliopsida</taxon>
        <taxon>Liliopsida</taxon>
        <taxon>Poales</taxon>
        <taxon>Poaceae</taxon>
        <taxon>PACMAD clade</taxon>
        <taxon>Panicoideae</taxon>
        <taxon>Andropogonodae</taxon>
        <taxon>Andropogoneae</taxon>
        <taxon>Tripsacinae</taxon>
        <taxon>Zea</taxon>
    </lineage>
</organism>
<dbReference type="AlphaFoldDB" id="A0A804R4Q8"/>
<reference evidence="2" key="1">
    <citation type="journal article" date="2009" name="Science">
        <title>The B73 maize genome: complexity, diversity, and dynamics.</title>
        <authorList>
            <person name="Schnable P.S."/>
            <person name="Ware D."/>
            <person name="Fulton R.S."/>
            <person name="Stein J.C."/>
            <person name="Wei F."/>
            <person name="Pasternak S."/>
            <person name="Liang C."/>
            <person name="Zhang J."/>
            <person name="Fulton L."/>
            <person name="Graves T.A."/>
            <person name="Minx P."/>
            <person name="Reily A.D."/>
            <person name="Courtney L."/>
            <person name="Kruchowski S.S."/>
            <person name="Tomlinson C."/>
            <person name="Strong C."/>
            <person name="Delehaunty K."/>
            <person name="Fronick C."/>
            <person name="Courtney B."/>
            <person name="Rock S.M."/>
            <person name="Belter E."/>
            <person name="Du F."/>
            <person name="Kim K."/>
            <person name="Abbott R.M."/>
            <person name="Cotton M."/>
            <person name="Levy A."/>
            <person name="Marchetto P."/>
            <person name="Ochoa K."/>
            <person name="Jackson S.M."/>
            <person name="Gillam B."/>
            <person name="Chen W."/>
            <person name="Yan L."/>
            <person name="Higginbotham J."/>
            <person name="Cardenas M."/>
            <person name="Waligorski J."/>
            <person name="Applebaum E."/>
            <person name="Phelps L."/>
            <person name="Falcone J."/>
            <person name="Kanchi K."/>
            <person name="Thane T."/>
            <person name="Scimone A."/>
            <person name="Thane N."/>
            <person name="Henke J."/>
            <person name="Wang T."/>
            <person name="Ruppert J."/>
            <person name="Shah N."/>
            <person name="Rotter K."/>
            <person name="Hodges J."/>
            <person name="Ingenthron E."/>
            <person name="Cordes M."/>
            <person name="Kohlberg S."/>
            <person name="Sgro J."/>
            <person name="Delgado B."/>
            <person name="Mead K."/>
            <person name="Chinwalla A."/>
            <person name="Leonard S."/>
            <person name="Crouse K."/>
            <person name="Collura K."/>
            <person name="Kudrna D."/>
            <person name="Currie J."/>
            <person name="He R."/>
            <person name="Angelova A."/>
            <person name="Rajasekar S."/>
            <person name="Mueller T."/>
            <person name="Lomeli R."/>
            <person name="Scara G."/>
            <person name="Ko A."/>
            <person name="Delaney K."/>
            <person name="Wissotski M."/>
            <person name="Lopez G."/>
            <person name="Campos D."/>
            <person name="Braidotti M."/>
            <person name="Ashley E."/>
            <person name="Golser W."/>
            <person name="Kim H."/>
            <person name="Lee S."/>
            <person name="Lin J."/>
            <person name="Dujmic Z."/>
            <person name="Kim W."/>
            <person name="Talag J."/>
            <person name="Zuccolo A."/>
            <person name="Fan C."/>
            <person name="Sebastian A."/>
            <person name="Kramer M."/>
            <person name="Spiegel L."/>
            <person name="Nascimento L."/>
            <person name="Zutavern T."/>
            <person name="Miller B."/>
            <person name="Ambroise C."/>
            <person name="Muller S."/>
            <person name="Spooner W."/>
            <person name="Narechania A."/>
            <person name="Ren L."/>
            <person name="Wei S."/>
            <person name="Kumari S."/>
            <person name="Faga B."/>
            <person name="Levy M.J."/>
            <person name="McMahan L."/>
            <person name="Van Buren P."/>
            <person name="Vaughn M.W."/>
            <person name="Ying K."/>
            <person name="Yeh C.-T."/>
            <person name="Emrich S.J."/>
            <person name="Jia Y."/>
            <person name="Kalyanaraman A."/>
            <person name="Hsia A.-P."/>
            <person name="Barbazuk W.B."/>
            <person name="Baucom R.S."/>
            <person name="Brutnell T.P."/>
            <person name="Carpita N.C."/>
            <person name="Chaparro C."/>
            <person name="Chia J.-M."/>
            <person name="Deragon J.-M."/>
            <person name="Estill J.C."/>
            <person name="Fu Y."/>
            <person name="Jeddeloh J.A."/>
            <person name="Han Y."/>
            <person name="Lee H."/>
            <person name="Li P."/>
            <person name="Lisch D.R."/>
            <person name="Liu S."/>
            <person name="Liu Z."/>
            <person name="Nagel D.H."/>
            <person name="McCann M.C."/>
            <person name="SanMiguel P."/>
            <person name="Myers A.M."/>
            <person name="Nettleton D."/>
            <person name="Nguyen J."/>
            <person name="Penning B.W."/>
            <person name="Ponnala L."/>
            <person name="Schneider K.L."/>
            <person name="Schwartz D.C."/>
            <person name="Sharma A."/>
            <person name="Soderlund C."/>
            <person name="Springer N.M."/>
            <person name="Sun Q."/>
            <person name="Wang H."/>
            <person name="Waterman M."/>
            <person name="Westerman R."/>
            <person name="Wolfgruber T.K."/>
            <person name="Yang L."/>
            <person name="Yu Y."/>
            <person name="Zhang L."/>
            <person name="Zhou S."/>
            <person name="Zhu Q."/>
            <person name="Bennetzen J.L."/>
            <person name="Dawe R.K."/>
            <person name="Jiang J."/>
            <person name="Jiang N."/>
            <person name="Presting G.G."/>
            <person name="Wessler S.R."/>
            <person name="Aluru S."/>
            <person name="Martienssen R.A."/>
            <person name="Clifton S.W."/>
            <person name="McCombie W.R."/>
            <person name="Wing R.A."/>
            <person name="Wilson R.K."/>
        </authorList>
    </citation>
    <scope>NUCLEOTIDE SEQUENCE [LARGE SCALE GENOMIC DNA]</scope>
    <source>
        <strain evidence="2">cv. B73</strain>
    </source>
</reference>
<accession>A0A804R4Q8</accession>
<evidence type="ECO:0000313" key="2">
    <source>
        <dbReference type="Proteomes" id="UP000007305"/>
    </source>
</evidence>
<name>A0A804R4Q8_MAIZE</name>
<reference evidence="1" key="3">
    <citation type="submission" date="2021-05" db="UniProtKB">
        <authorList>
            <consortium name="EnsemblPlants"/>
        </authorList>
    </citation>
    <scope>IDENTIFICATION</scope>
    <source>
        <strain evidence="1">cv. B73</strain>
    </source>
</reference>
<protein>
    <submittedName>
        <fullName evidence="1">Uncharacterized protein</fullName>
    </submittedName>
</protein>
<dbReference type="Proteomes" id="UP000007305">
    <property type="component" value="Chromosome 9"/>
</dbReference>
<keyword evidence="2" id="KW-1185">Reference proteome</keyword>
<sequence>MSDSETIEQLIHTLINENLDLGCAIIEAVATHQSTISGPSAAGPSATSSKVTHVIVGEEATTTIGSFTSSRVRAPCADGTVMMLVN</sequence>
<dbReference type="EnsemblPlants" id="Zm00001eb387220_T001">
    <property type="protein sequence ID" value="Zm00001eb387220_P001"/>
    <property type="gene ID" value="Zm00001eb387220"/>
</dbReference>
<reference evidence="1" key="2">
    <citation type="submission" date="2019-07" db="EMBL/GenBank/DDBJ databases">
        <authorList>
            <person name="Seetharam A."/>
            <person name="Woodhouse M."/>
            <person name="Cannon E."/>
        </authorList>
    </citation>
    <scope>NUCLEOTIDE SEQUENCE [LARGE SCALE GENOMIC DNA]</scope>
    <source>
        <strain evidence="1">cv. B73</strain>
    </source>
</reference>
<dbReference type="InParanoid" id="A0A804R4Q8"/>
<dbReference type="Gramene" id="Zm00001eb387220_T001">
    <property type="protein sequence ID" value="Zm00001eb387220_P001"/>
    <property type="gene ID" value="Zm00001eb387220"/>
</dbReference>